<protein>
    <submittedName>
        <fullName evidence="1">Uncharacterized protein</fullName>
    </submittedName>
</protein>
<comment type="caution">
    <text evidence="1">The sequence shown here is derived from an EMBL/GenBank/DDBJ whole genome shotgun (WGS) entry which is preliminary data.</text>
</comment>
<gene>
    <name evidence="1" type="ORF">CFP71_42755</name>
</gene>
<organism evidence="1 2">
    <name type="scientific">Amycolatopsis thailandensis</name>
    <dbReference type="NCBI Taxonomy" id="589330"/>
    <lineage>
        <taxon>Bacteria</taxon>
        <taxon>Bacillati</taxon>
        <taxon>Actinomycetota</taxon>
        <taxon>Actinomycetes</taxon>
        <taxon>Pseudonocardiales</taxon>
        <taxon>Pseudonocardiaceae</taxon>
        <taxon>Amycolatopsis</taxon>
    </lineage>
</organism>
<keyword evidence="2" id="KW-1185">Reference proteome</keyword>
<dbReference type="EMBL" id="NMQT01000339">
    <property type="protein sequence ID" value="OXM41307.1"/>
    <property type="molecule type" value="Genomic_DNA"/>
</dbReference>
<dbReference type="RefSeq" id="WP_093939481.1">
    <property type="nucleotide sequence ID" value="NZ_NMQT01000339.1"/>
</dbReference>
<evidence type="ECO:0000313" key="1">
    <source>
        <dbReference type="EMBL" id="OXM41307.1"/>
    </source>
</evidence>
<dbReference type="Proteomes" id="UP000215223">
    <property type="component" value="Unassembled WGS sequence"/>
</dbReference>
<proteinExistence type="predicted"/>
<name>A0A229R3P5_9PSEU</name>
<reference evidence="1 2" key="1">
    <citation type="submission" date="2017-07" db="EMBL/GenBank/DDBJ databases">
        <title>Amycolatopsis thailandensis Genome sequencing and assembly.</title>
        <authorList>
            <person name="Kaur N."/>
            <person name="Mayilraj S."/>
        </authorList>
    </citation>
    <scope>NUCLEOTIDE SEQUENCE [LARGE SCALE GENOMIC DNA]</scope>
    <source>
        <strain evidence="1 2">JCM 16380</strain>
    </source>
</reference>
<sequence length="140" mass="15009">MHTAAALIKYMDDREHVARALAAVAAQHRANGDVKAARTVDRFAAWAFAQAVGISLMLGGIKATWTVRPDDPRSHGVTLPDGLFVPTRPHAKTAALVLNGTRVRRVRLHGSDSARYVSAVIWEAMQKLGSPAADHPDAVA</sequence>
<evidence type="ECO:0000313" key="2">
    <source>
        <dbReference type="Proteomes" id="UP000215223"/>
    </source>
</evidence>
<dbReference type="OrthoDB" id="9852949at2"/>
<dbReference type="AlphaFoldDB" id="A0A229R3P5"/>
<accession>A0A229R3P5</accession>